<keyword evidence="3" id="KW-0413">Isomerase</keyword>
<dbReference type="GO" id="GO:0016853">
    <property type="term" value="F:isomerase activity"/>
    <property type="evidence" value="ECO:0007669"/>
    <property type="project" value="UniProtKB-KW"/>
</dbReference>
<protein>
    <submittedName>
        <fullName evidence="3">6-phosphogluconolactonase (Cycloisomerase 2 family)</fullName>
    </submittedName>
</protein>
<organism evidence="3 4">
    <name type="scientific">Paraburkholderia rhizosphaerae</name>
    <dbReference type="NCBI Taxonomy" id="480658"/>
    <lineage>
        <taxon>Bacteria</taxon>
        <taxon>Pseudomonadati</taxon>
        <taxon>Pseudomonadota</taxon>
        <taxon>Betaproteobacteria</taxon>
        <taxon>Burkholderiales</taxon>
        <taxon>Burkholderiaceae</taxon>
        <taxon>Paraburkholderia</taxon>
    </lineage>
</organism>
<reference evidence="3 4" key="1">
    <citation type="submission" date="2019-03" db="EMBL/GenBank/DDBJ databases">
        <title>Genomic Encyclopedia of Type Strains, Phase III (KMG-III): the genomes of soil and plant-associated and newly described type strains.</title>
        <authorList>
            <person name="Whitman W."/>
        </authorList>
    </citation>
    <scope>NUCLEOTIDE SEQUENCE [LARGE SCALE GENOMIC DNA]</scope>
    <source>
        <strain evidence="3 4">LMG 29544</strain>
    </source>
</reference>
<dbReference type="InterPro" id="IPR015943">
    <property type="entry name" value="WD40/YVTN_repeat-like_dom_sf"/>
</dbReference>
<dbReference type="GO" id="GO:0017057">
    <property type="term" value="F:6-phosphogluconolactonase activity"/>
    <property type="evidence" value="ECO:0007669"/>
    <property type="project" value="TreeGrafter"/>
</dbReference>
<evidence type="ECO:0000313" key="3">
    <source>
        <dbReference type="EMBL" id="TDY52180.1"/>
    </source>
</evidence>
<keyword evidence="2" id="KW-0313">Glucose metabolism</keyword>
<name>A0A4R8LZK5_9BURK</name>
<dbReference type="Proteomes" id="UP000295509">
    <property type="component" value="Unassembled WGS sequence"/>
</dbReference>
<comment type="caution">
    <text evidence="3">The sequence shown here is derived from an EMBL/GenBank/DDBJ whole genome shotgun (WGS) entry which is preliminary data.</text>
</comment>
<evidence type="ECO:0000256" key="2">
    <source>
        <dbReference type="ARBA" id="ARBA00022526"/>
    </source>
</evidence>
<dbReference type="AlphaFoldDB" id="A0A4R8LZK5"/>
<dbReference type="InterPro" id="IPR011048">
    <property type="entry name" value="Haem_d1_sf"/>
</dbReference>
<dbReference type="PANTHER" id="PTHR30344">
    <property type="entry name" value="6-PHOSPHOGLUCONOLACTONASE-RELATED"/>
    <property type="match status" value="1"/>
</dbReference>
<accession>A0A4R8LZK5</accession>
<dbReference type="EMBL" id="SORE01000005">
    <property type="protein sequence ID" value="TDY52180.1"/>
    <property type="molecule type" value="Genomic_DNA"/>
</dbReference>
<keyword evidence="4" id="KW-1185">Reference proteome</keyword>
<dbReference type="Pfam" id="PF10282">
    <property type="entry name" value="Lactonase"/>
    <property type="match status" value="1"/>
</dbReference>
<gene>
    <name evidence="3" type="ORF">BX592_10564</name>
</gene>
<evidence type="ECO:0000313" key="4">
    <source>
        <dbReference type="Proteomes" id="UP000295509"/>
    </source>
</evidence>
<dbReference type="PANTHER" id="PTHR30344:SF1">
    <property type="entry name" value="6-PHOSPHOGLUCONOLACTONASE"/>
    <property type="match status" value="1"/>
</dbReference>
<proteinExistence type="inferred from homology"/>
<evidence type="ECO:0000256" key="1">
    <source>
        <dbReference type="ARBA" id="ARBA00005564"/>
    </source>
</evidence>
<dbReference type="InterPro" id="IPR050282">
    <property type="entry name" value="Cycloisomerase_2"/>
</dbReference>
<dbReference type="InterPro" id="IPR019405">
    <property type="entry name" value="Lactonase_7-beta_prop"/>
</dbReference>
<comment type="similarity">
    <text evidence="1">Belongs to the cycloisomerase 2 family.</text>
</comment>
<dbReference type="Gene3D" id="2.130.10.10">
    <property type="entry name" value="YVTN repeat-like/Quinoprotein amine dehydrogenase"/>
    <property type="match status" value="3"/>
</dbReference>
<dbReference type="GO" id="GO:0006006">
    <property type="term" value="P:glucose metabolic process"/>
    <property type="evidence" value="ECO:0007669"/>
    <property type="project" value="UniProtKB-KW"/>
</dbReference>
<dbReference type="SUPFAM" id="SSF51004">
    <property type="entry name" value="C-terminal (heme d1) domain of cytochrome cd1-nitrite reductase"/>
    <property type="match status" value="1"/>
</dbReference>
<keyword evidence="2" id="KW-0119">Carbohydrate metabolism</keyword>
<sequence length="414" mass="43330">MNLSQNKNAEAQSAALQRMCVGHLYMQTNEQGNAVVHYRRMHDGSLEEVGRTATGGKGSGVFKPVSGQSSAPNAFEGAGSVILSPDGRHLFTTNGGDNSVSSFEVEPEGNLRLISVEPTGNDVTGKSGTVKSLAYSPSHRALYALHAFGPDHLRVFSVSEDGALSLRAERYSVNVGTRTDRIPTQAVLSPDGKFLLIDILFDARPATSADGETTLVVANAPDPDGLVVFPVAASGALGKPLFQDAGGAGPFYIAFLHGSSETFLNGTAVGDGLVMSRIDGVGRVSVDELVPIATGAGKPSELCWLAITPDNQLVFATNFGYGNISSYRIVDGKLTIAKDPACEAVPGDGTFRAVNGLVSSGPSDNWLSPDGKHLYQIYGNASVLIGYAVHDDGSLSEHTKMTIPYNSPQGLAGF</sequence>